<dbReference type="Pfam" id="PF13692">
    <property type="entry name" value="Glyco_trans_1_4"/>
    <property type="match status" value="1"/>
</dbReference>
<gene>
    <name evidence="1" type="ORF">EHW90_04265</name>
</gene>
<evidence type="ECO:0000313" key="2">
    <source>
        <dbReference type="Proteomes" id="UP000276982"/>
    </source>
</evidence>
<sequence length="366" mass="41901">MKRVLMVSCEGLGNGGVQAVMMNIVRNMHKEYLFDMLLFTSEKRYYDDEFLTYGGEIYRIPRYEGSNKLRKKIDYYIRGGNLYRRVKELLDVKGPFDIIHCNAEFESAPIMKAASECGIPVRITHTHIISQKNNFVATCLENYRKKIINIYATKSIGCSVEACRSFFLDSKKATVINNTYDDSRFNPKQHVYQDEDGLHILQVGRFCDTKNQLFTVDVLCQIRKQVENVHLSFVGFDMEGYEKLIRDKIKYLQLDEYVTFYPSNADIPRLLSKSTSFIFPSLHEGFGIAIIEAQAMGLRCFASTGVPRATDCGGVTFITLEDGAKVWADKIVESYKKYGNSKTEYDVSGYAITNVISSYKELYEGR</sequence>
<evidence type="ECO:0000313" key="1">
    <source>
        <dbReference type="EMBL" id="RRJ16227.1"/>
    </source>
</evidence>
<organism evidence="1 2">
    <name type="scientific">Lachnoanaerobaculum orale</name>
    <dbReference type="NCBI Taxonomy" id="979627"/>
    <lineage>
        <taxon>Bacteria</taxon>
        <taxon>Bacillati</taxon>
        <taxon>Bacillota</taxon>
        <taxon>Clostridia</taxon>
        <taxon>Lachnospirales</taxon>
        <taxon>Lachnospiraceae</taxon>
        <taxon>Lachnoanaerobaculum</taxon>
    </lineage>
</organism>
<proteinExistence type="predicted"/>
<dbReference type="Proteomes" id="UP000276982">
    <property type="component" value="Unassembled WGS sequence"/>
</dbReference>
<dbReference type="PANTHER" id="PTHR12526:SF630">
    <property type="entry name" value="GLYCOSYLTRANSFERASE"/>
    <property type="match status" value="1"/>
</dbReference>
<comment type="caution">
    <text evidence="1">The sequence shown here is derived from an EMBL/GenBank/DDBJ whole genome shotgun (WGS) entry which is preliminary data.</text>
</comment>
<reference evidence="1 2" key="1">
    <citation type="submission" date="2018-11" db="EMBL/GenBank/DDBJ databases">
        <title>Genome sequencing of Lachnoanaerobaculum orale DSM 24553T.</title>
        <authorList>
            <person name="Kook J.-K."/>
            <person name="Park S.-N."/>
            <person name="Lim Y.K."/>
        </authorList>
    </citation>
    <scope>NUCLEOTIDE SEQUENCE [LARGE SCALE GENOMIC DNA]</scope>
    <source>
        <strain evidence="1 2">DSM 24553</strain>
    </source>
</reference>
<protein>
    <submittedName>
        <fullName evidence="1">Glycosyltransferase</fullName>
    </submittedName>
</protein>
<dbReference type="Gene3D" id="3.40.50.2000">
    <property type="entry name" value="Glycogen Phosphorylase B"/>
    <property type="match status" value="2"/>
</dbReference>
<keyword evidence="2" id="KW-1185">Reference proteome</keyword>
<dbReference type="PANTHER" id="PTHR12526">
    <property type="entry name" value="GLYCOSYLTRANSFERASE"/>
    <property type="match status" value="1"/>
</dbReference>
<dbReference type="RefSeq" id="WP_124951494.1">
    <property type="nucleotide sequence ID" value="NZ_RRCM01000001.1"/>
</dbReference>
<dbReference type="SUPFAM" id="SSF53756">
    <property type="entry name" value="UDP-Glycosyltransferase/glycogen phosphorylase"/>
    <property type="match status" value="1"/>
</dbReference>
<name>A0A3P3Q4R7_9FIRM</name>
<dbReference type="AlphaFoldDB" id="A0A3P3Q4R7"/>
<dbReference type="EMBL" id="RRCM01000001">
    <property type="protein sequence ID" value="RRJ16227.1"/>
    <property type="molecule type" value="Genomic_DNA"/>
</dbReference>
<keyword evidence="1" id="KW-0808">Transferase</keyword>
<dbReference type="GO" id="GO:0016740">
    <property type="term" value="F:transferase activity"/>
    <property type="evidence" value="ECO:0007669"/>
    <property type="project" value="UniProtKB-KW"/>
</dbReference>
<accession>A0A3P3Q4R7</accession>